<dbReference type="SUPFAM" id="SSF48173">
    <property type="entry name" value="Cryptochrome/photolyase FAD-binding domain"/>
    <property type="match status" value="1"/>
</dbReference>
<dbReference type="PROSITE" id="PS00394">
    <property type="entry name" value="DNA_PHOTOLYASES_1_1"/>
    <property type="match status" value="1"/>
</dbReference>
<keyword evidence="9" id="KW-0456">Lyase</keyword>
<evidence type="ECO:0000256" key="1">
    <source>
        <dbReference type="ARBA" id="ARBA00001932"/>
    </source>
</evidence>
<dbReference type="KEGG" id="tim:GMBLW1_07710"/>
<evidence type="ECO:0000313" key="10">
    <source>
        <dbReference type="Proteomes" id="UP000464378"/>
    </source>
</evidence>
<evidence type="ECO:0000256" key="7">
    <source>
        <dbReference type="SAM" id="MobiDB-lite"/>
    </source>
</evidence>
<dbReference type="Gene3D" id="1.10.579.10">
    <property type="entry name" value="DNA Cyclobutane Dipyrimidine Photolyase, subunit A, domain 3"/>
    <property type="match status" value="1"/>
</dbReference>
<dbReference type="PROSITE" id="PS51645">
    <property type="entry name" value="PHR_CRY_ALPHA_BETA"/>
    <property type="match status" value="1"/>
</dbReference>
<dbReference type="Pfam" id="PF00875">
    <property type="entry name" value="DNA_photolyase"/>
    <property type="match status" value="1"/>
</dbReference>
<dbReference type="InterPro" id="IPR036155">
    <property type="entry name" value="Crypto/Photolyase_N_sf"/>
</dbReference>
<dbReference type="InParanoid" id="A0A6C2YPT3"/>
<dbReference type="GO" id="GO:0006139">
    <property type="term" value="P:nucleobase-containing compound metabolic process"/>
    <property type="evidence" value="ECO:0007669"/>
    <property type="project" value="UniProtKB-ARBA"/>
</dbReference>
<evidence type="ECO:0000256" key="2">
    <source>
        <dbReference type="ARBA" id="ARBA00022630"/>
    </source>
</evidence>
<dbReference type="PANTHER" id="PTHR11455">
    <property type="entry name" value="CRYPTOCHROME"/>
    <property type="match status" value="1"/>
</dbReference>
<gene>
    <name evidence="9" type="ORF">GMBLW1_07710</name>
</gene>
<dbReference type="InterPro" id="IPR036134">
    <property type="entry name" value="Crypto/Photolyase_FAD-like_sf"/>
</dbReference>
<evidence type="ECO:0000313" key="9">
    <source>
        <dbReference type="EMBL" id="VIP03189.1"/>
    </source>
</evidence>
<keyword evidence="4 6" id="KW-0157">Chromophore</keyword>
<comment type="cofactor">
    <cofactor evidence="5">
        <name>FAD</name>
        <dbReference type="ChEBI" id="CHEBI:57692"/>
    </cofactor>
    <text evidence="5">Binds 1 FAD per subunit.</text>
</comment>
<evidence type="ECO:0000256" key="4">
    <source>
        <dbReference type="ARBA" id="ARBA00022991"/>
    </source>
</evidence>
<reference evidence="9" key="1">
    <citation type="submission" date="2019-04" db="EMBL/GenBank/DDBJ databases">
        <authorList>
            <consortium name="Science for Life Laboratories"/>
        </authorList>
    </citation>
    <scope>NUCLEOTIDE SEQUENCE</scope>
    <source>
        <strain evidence="9">MBLW1</strain>
    </source>
</reference>
<organism evidence="9">
    <name type="scientific">Tuwongella immobilis</name>
    <dbReference type="NCBI Taxonomy" id="692036"/>
    <lineage>
        <taxon>Bacteria</taxon>
        <taxon>Pseudomonadati</taxon>
        <taxon>Planctomycetota</taxon>
        <taxon>Planctomycetia</taxon>
        <taxon>Gemmatales</taxon>
        <taxon>Gemmataceae</taxon>
        <taxon>Tuwongella</taxon>
    </lineage>
</organism>
<dbReference type="GO" id="GO:0003677">
    <property type="term" value="F:DNA binding"/>
    <property type="evidence" value="ECO:0007669"/>
    <property type="project" value="TreeGrafter"/>
</dbReference>
<comment type="similarity">
    <text evidence="6">Belongs to the DNA photolyase family.</text>
</comment>
<proteinExistence type="inferred from homology"/>
<dbReference type="Gene3D" id="1.25.40.80">
    <property type="match status" value="1"/>
</dbReference>
<dbReference type="FunCoup" id="A0A6C2YPT3">
    <property type="interactions" value="306"/>
</dbReference>
<sequence length="509" mass="58887">MNGPLAIWWIKRDFRLEDNLVLSEGVKSYQQILPVYCEEPGLLALEDRSILHQQACRQAVASLRRSLARLGSGVFLCHHHVIRALEQIRNWYPFTAILSHEEIGCDWTYRRDRQVRDWCDAHGIHDQEFPQTGVKRGGINRDRFTQFWNSRIVDQKPLPVPTRIPLAETYRQRALESQLPPLVGIPSHADAWQTVTEPSAHQVLTSFASKRGYGYSGGISSPNRAFQSGSRLSVHLAWGTITPRSIYHTIQQYLRQYQVESSARSTQWQRSLQAFLSRLHWRDHFMQRFEMDTDLEFRSLHPNYRDIPYSNREDHLEAWVHGQTGFPLIDAVMRCLHHTGFVNFRMRAMTVSFACHALHLDWRLIHPYLSGIFRDYEPGIHWNQLQMQAGVSGINTIRVYDPQKQLREQDPQAEFVREWIPELRHASIAAIHDHHRNPIPGYPRPIVDFDSATRFMKSALFGIQQLASSRLVANSIAQRHGSRKRPTSSGSRRSRSAPITPSSQASLFD</sequence>
<feature type="binding site" evidence="5">
    <location>
        <position position="275"/>
    </location>
    <ligand>
        <name>FAD</name>
        <dbReference type="ChEBI" id="CHEBI:57692"/>
    </ligand>
</feature>
<dbReference type="AlphaFoldDB" id="A0A6C2YPT3"/>
<feature type="region of interest" description="Disordered" evidence="7">
    <location>
        <begin position="476"/>
        <end position="509"/>
    </location>
</feature>
<dbReference type="GO" id="GO:0009416">
    <property type="term" value="P:response to light stimulus"/>
    <property type="evidence" value="ECO:0007669"/>
    <property type="project" value="TreeGrafter"/>
</dbReference>
<keyword evidence="2 5" id="KW-0285">Flavoprotein</keyword>
<dbReference type="GO" id="GO:0003904">
    <property type="term" value="F:deoxyribodipyrimidine photo-lyase activity"/>
    <property type="evidence" value="ECO:0007669"/>
    <property type="project" value="TreeGrafter"/>
</dbReference>
<dbReference type="InterPro" id="IPR006050">
    <property type="entry name" value="DNA_photolyase_N"/>
</dbReference>
<dbReference type="InterPro" id="IPR018394">
    <property type="entry name" value="DNA_photolyase_1_CS_C"/>
</dbReference>
<keyword evidence="10" id="KW-1185">Reference proteome</keyword>
<dbReference type="Gene3D" id="3.40.50.620">
    <property type="entry name" value="HUPs"/>
    <property type="match status" value="1"/>
</dbReference>
<evidence type="ECO:0000256" key="3">
    <source>
        <dbReference type="ARBA" id="ARBA00022827"/>
    </source>
</evidence>
<feature type="domain" description="Photolyase/cryptochrome alpha/beta" evidence="8">
    <location>
        <begin position="4"/>
        <end position="134"/>
    </location>
</feature>
<dbReference type="InterPro" id="IPR002081">
    <property type="entry name" value="Cryptochrome/DNA_photolyase_1"/>
</dbReference>
<dbReference type="SUPFAM" id="SSF52425">
    <property type="entry name" value="Cryptochrome/photolyase, N-terminal domain"/>
    <property type="match status" value="1"/>
</dbReference>
<dbReference type="EMBL" id="LR593887">
    <property type="protein sequence ID" value="VTS03654.1"/>
    <property type="molecule type" value="Genomic_DNA"/>
</dbReference>
<dbReference type="Pfam" id="PF03441">
    <property type="entry name" value="FAD_binding_7"/>
    <property type="match status" value="1"/>
</dbReference>
<dbReference type="GO" id="GO:0006950">
    <property type="term" value="P:response to stress"/>
    <property type="evidence" value="ECO:0007669"/>
    <property type="project" value="UniProtKB-ARBA"/>
</dbReference>
<dbReference type="RefSeq" id="WP_162658279.1">
    <property type="nucleotide sequence ID" value="NZ_LR593887.1"/>
</dbReference>
<feature type="compositionally biased region" description="Polar residues" evidence="7">
    <location>
        <begin position="497"/>
        <end position="509"/>
    </location>
</feature>
<comment type="cofactor">
    <cofactor evidence="1">
        <name>(6R)-5,10-methylene-5,6,7,8-tetrahydrofolate</name>
        <dbReference type="ChEBI" id="CHEBI:15636"/>
    </cofactor>
</comment>
<evidence type="ECO:0000256" key="5">
    <source>
        <dbReference type="PIRSR" id="PIRSR602081-1"/>
    </source>
</evidence>
<dbReference type="EMBL" id="LR586016">
    <property type="protein sequence ID" value="VIP03189.1"/>
    <property type="molecule type" value="Genomic_DNA"/>
</dbReference>
<feature type="binding site" evidence="5">
    <location>
        <position position="215"/>
    </location>
    <ligand>
        <name>FAD</name>
        <dbReference type="ChEBI" id="CHEBI:57692"/>
    </ligand>
</feature>
<dbReference type="GO" id="GO:0071949">
    <property type="term" value="F:FAD binding"/>
    <property type="evidence" value="ECO:0007669"/>
    <property type="project" value="TreeGrafter"/>
</dbReference>
<dbReference type="Proteomes" id="UP000464378">
    <property type="component" value="Chromosome"/>
</dbReference>
<dbReference type="PRINTS" id="PR00147">
    <property type="entry name" value="DNAPHOTLYASE"/>
</dbReference>
<keyword evidence="3 5" id="KW-0274">FAD</keyword>
<accession>A0A6C2YPT3</accession>
<protein>
    <recommendedName>
        <fullName evidence="8">Photolyase/cryptochrome alpha/beta domain-containing protein</fullName>
    </recommendedName>
</protein>
<name>A0A6C2YPT3_9BACT</name>
<evidence type="ECO:0000259" key="8">
    <source>
        <dbReference type="PROSITE" id="PS51645"/>
    </source>
</evidence>
<dbReference type="InterPro" id="IPR005101">
    <property type="entry name" value="Cryptochr/Photolyase_FAD-bd"/>
</dbReference>
<dbReference type="InterPro" id="IPR014729">
    <property type="entry name" value="Rossmann-like_a/b/a_fold"/>
</dbReference>
<evidence type="ECO:0000256" key="6">
    <source>
        <dbReference type="RuleBase" id="RU004182"/>
    </source>
</evidence>
<dbReference type="PANTHER" id="PTHR11455:SF9">
    <property type="entry name" value="CRYPTOCHROME CIRCADIAN CLOCK 5 ISOFORM X1"/>
    <property type="match status" value="1"/>
</dbReference>